<dbReference type="InterPro" id="IPR002197">
    <property type="entry name" value="HTH_Fis"/>
</dbReference>
<dbReference type="Proteomes" id="UP000177876">
    <property type="component" value="Unassembled WGS sequence"/>
</dbReference>
<dbReference type="AlphaFoldDB" id="A0A1F2WNM4"/>
<comment type="caution">
    <text evidence="2">The sequence shown here is derived from an EMBL/GenBank/DDBJ whole genome shotgun (WGS) entry which is preliminary data.</text>
</comment>
<dbReference type="EMBL" id="MELK01000023">
    <property type="protein sequence ID" value="OFW58410.1"/>
    <property type="molecule type" value="Genomic_DNA"/>
</dbReference>
<accession>A0A1F2WNM4</accession>
<reference evidence="2 3" key="1">
    <citation type="journal article" date="2016" name="Nat. Commun.">
        <title>Thousands of microbial genomes shed light on interconnected biogeochemical processes in an aquifer system.</title>
        <authorList>
            <person name="Anantharaman K."/>
            <person name="Brown C.T."/>
            <person name="Hug L.A."/>
            <person name="Sharon I."/>
            <person name="Castelle C.J."/>
            <person name="Probst A.J."/>
            <person name="Thomas B.C."/>
            <person name="Singh A."/>
            <person name="Wilkins M.J."/>
            <person name="Karaoz U."/>
            <person name="Brodie E.L."/>
            <person name="Williams K.H."/>
            <person name="Hubbard S.S."/>
            <person name="Banfield J.F."/>
        </authorList>
    </citation>
    <scope>NUCLEOTIDE SEQUENCE [LARGE SCALE GENOMIC DNA]</scope>
</reference>
<dbReference type="Gene3D" id="1.10.10.60">
    <property type="entry name" value="Homeodomain-like"/>
    <property type="match status" value="1"/>
</dbReference>
<sequence length="76" mass="8283">MTGPAMISDLRAVHRTEEANLVRATLALNGWRLFAVARELGVSPSALQNLIVRLGLDAEYRAHAPGKPGRPRKVKP</sequence>
<organism evidence="2 3">
    <name type="scientific">Candidatus Solincola sediminis</name>
    <dbReference type="NCBI Taxonomy" id="1797199"/>
    <lineage>
        <taxon>Bacteria</taxon>
        <taxon>Bacillati</taxon>
        <taxon>Actinomycetota</taxon>
        <taxon>Candidatus Geothermincolia</taxon>
        <taxon>Candidatus Geothermincolales</taxon>
        <taxon>Candidatus Geothermincolaceae</taxon>
        <taxon>Candidatus Solincola</taxon>
    </lineage>
</organism>
<evidence type="ECO:0000313" key="2">
    <source>
        <dbReference type="EMBL" id="OFW58410.1"/>
    </source>
</evidence>
<dbReference type="Pfam" id="PF02954">
    <property type="entry name" value="HTH_8"/>
    <property type="match status" value="1"/>
</dbReference>
<proteinExistence type="predicted"/>
<dbReference type="InterPro" id="IPR009057">
    <property type="entry name" value="Homeodomain-like_sf"/>
</dbReference>
<dbReference type="STRING" id="1797197.A2Y75_01495"/>
<name>A0A1F2WNM4_9ACTN</name>
<gene>
    <name evidence="2" type="ORF">A2Y75_01495</name>
</gene>
<dbReference type="SUPFAM" id="SSF46689">
    <property type="entry name" value="Homeodomain-like"/>
    <property type="match status" value="1"/>
</dbReference>
<evidence type="ECO:0000313" key="3">
    <source>
        <dbReference type="Proteomes" id="UP000177876"/>
    </source>
</evidence>
<feature type="domain" description="DNA binding HTH" evidence="1">
    <location>
        <begin position="18"/>
        <end position="48"/>
    </location>
</feature>
<protein>
    <recommendedName>
        <fullName evidence="1">DNA binding HTH domain-containing protein</fullName>
    </recommendedName>
</protein>
<evidence type="ECO:0000259" key="1">
    <source>
        <dbReference type="Pfam" id="PF02954"/>
    </source>
</evidence>